<name>A0A5J4NPW0_9TREM</name>
<gene>
    <name evidence="1" type="ORF">DEA37_0013639</name>
</gene>
<dbReference type="AlphaFoldDB" id="A0A5J4NPW0"/>
<sequence>MTEPIRNISTKSDNDERFRRSSFTTSLPLLANTPSIQKLSQNHLPIIDSERFLRILDNTITRVLLVSSFPRIVSNVKEFSLLIGRNATVLFENYGTLSKLYDEQCARSKHRPRFTDRDAVDQHRPSYLTFDEAVSMTSEGVYHP</sequence>
<evidence type="ECO:0000313" key="1">
    <source>
        <dbReference type="EMBL" id="KAA3677603.1"/>
    </source>
</evidence>
<organism evidence="1 2">
    <name type="scientific">Paragonimus westermani</name>
    <dbReference type="NCBI Taxonomy" id="34504"/>
    <lineage>
        <taxon>Eukaryota</taxon>
        <taxon>Metazoa</taxon>
        <taxon>Spiralia</taxon>
        <taxon>Lophotrochozoa</taxon>
        <taxon>Platyhelminthes</taxon>
        <taxon>Trematoda</taxon>
        <taxon>Digenea</taxon>
        <taxon>Plagiorchiida</taxon>
        <taxon>Troglotremata</taxon>
        <taxon>Troglotrematidae</taxon>
        <taxon>Paragonimus</taxon>
    </lineage>
</organism>
<dbReference type="Proteomes" id="UP000324629">
    <property type="component" value="Unassembled WGS sequence"/>
</dbReference>
<dbReference type="EMBL" id="QNGE01001428">
    <property type="protein sequence ID" value="KAA3677603.1"/>
    <property type="molecule type" value="Genomic_DNA"/>
</dbReference>
<comment type="caution">
    <text evidence="1">The sequence shown here is derived from an EMBL/GenBank/DDBJ whole genome shotgun (WGS) entry which is preliminary data.</text>
</comment>
<proteinExistence type="predicted"/>
<keyword evidence="2" id="KW-1185">Reference proteome</keyword>
<protein>
    <submittedName>
        <fullName evidence="1">Uncharacterized protein</fullName>
    </submittedName>
</protein>
<feature type="non-terminal residue" evidence="1">
    <location>
        <position position="144"/>
    </location>
</feature>
<reference evidence="1 2" key="1">
    <citation type="journal article" date="2019" name="Gigascience">
        <title>Whole-genome sequence of the oriental lung fluke Paragonimus westermani.</title>
        <authorList>
            <person name="Oey H."/>
            <person name="Zakrzewski M."/>
            <person name="Narain K."/>
            <person name="Devi K.R."/>
            <person name="Agatsuma T."/>
            <person name="Nawaratna S."/>
            <person name="Gobert G.N."/>
            <person name="Jones M.K."/>
            <person name="Ragan M.A."/>
            <person name="McManus D.P."/>
            <person name="Krause L."/>
        </authorList>
    </citation>
    <scope>NUCLEOTIDE SEQUENCE [LARGE SCALE GENOMIC DNA]</scope>
    <source>
        <strain evidence="1 2">IND2009</strain>
    </source>
</reference>
<evidence type="ECO:0000313" key="2">
    <source>
        <dbReference type="Proteomes" id="UP000324629"/>
    </source>
</evidence>
<accession>A0A5J4NPW0</accession>